<keyword evidence="4" id="KW-1185">Reference proteome</keyword>
<dbReference type="Pfam" id="PF01076">
    <property type="entry name" value="Mob_Pre"/>
    <property type="match status" value="1"/>
</dbReference>
<dbReference type="AlphaFoldDB" id="A0A923LKL0"/>
<dbReference type="RefSeq" id="WP_186876786.1">
    <property type="nucleotide sequence ID" value="NZ_JACOPF010000003.1"/>
</dbReference>
<evidence type="ECO:0000313" key="4">
    <source>
        <dbReference type="Proteomes" id="UP000652477"/>
    </source>
</evidence>
<name>A0A923LKL0_9FIRM</name>
<evidence type="ECO:0000256" key="2">
    <source>
        <dbReference type="SAM" id="Coils"/>
    </source>
</evidence>
<gene>
    <name evidence="3" type="ORF">H8S37_13895</name>
</gene>
<feature type="coiled-coil region" evidence="2">
    <location>
        <begin position="213"/>
        <end position="282"/>
    </location>
</feature>
<evidence type="ECO:0000256" key="1">
    <source>
        <dbReference type="ARBA" id="ARBA00010657"/>
    </source>
</evidence>
<dbReference type="GO" id="GO:0003677">
    <property type="term" value="F:DNA binding"/>
    <property type="evidence" value="ECO:0007669"/>
    <property type="project" value="InterPro"/>
</dbReference>
<dbReference type="EMBL" id="JACOPF010000003">
    <property type="protein sequence ID" value="MBC5690005.1"/>
    <property type="molecule type" value="Genomic_DNA"/>
</dbReference>
<feature type="coiled-coil region" evidence="2">
    <location>
        <begin position="364"/>
        <end position="391"/>
    </location>
</feature>
<dbReference type="CDD" id="cd17242">
    <property type="entry name" value="MobM_relaxase"/>
    <property type="match status" value="1"/>
</dbReference>
<reference evidence="3" key="1">
    <citation type="submission" date="2020-08" db="EMBL/GenBank/DDBJ databases">
        <title>Genome public.</title>
        <authorList>
            <person name="Liu C."/>
            <person name="Sun Q."/>
        </authorList>
    </citation>
    <scope>NUCLEOTIDE SEQUENCE</scope>
    <source>
        <strain evidence="3">NSJ-55</strain>
    </source>
</reference>
<dbReference type="Proteomes" id="UP000652477">
    <property type="component" value="Unassembled WGS sequence"/>
</dbReference>
<comment type="caution">
    <text evidence="3">The sequence shown here is derived from an EMBL/GenBank/DDBJ whole genome shotgun (WGS) entry which is preliminary data.</text>
</comment>
<dbReference type="Gene3D" id="3.30.930.30">
    <property type="match status" value="1"/>
</dbReference>
<evidence type="ECO:0000313" key="3">
    <source>
        <dbReference type="EMBL" id="MBC5690005.1"/>
    </source>
</evidence>
<sequence>MTGKGSVNHNSRKFHAKNIDSERSYLNVEYCNEDVKDVYHELFDEALVRYNEKQTRSDRKIDDYYDKICFGKQEKPFHEIILQIGDKDNMGATTENGQLAAKVLDEYMRDFQRRNPTLRVFSAYLHMDEATPHLHIDFVPYTTGSKRGLDTRVSLKQALSALGFKGGTRSETELNQWVQHEKKQLAEIMLERGIEWEQKGTHEKHLSVLDFKKKERAKEVAELEAKKESLEEHNAAILETSEKWLGELENLEQEIHSAQEIREEADKKAEVAKKEAARYEKKLAEIAPMVKDMERFAVKYSYDPEEVLPEAGTLESGKSYREKKAKPLIEKIITVLRSVYRAYLDISRNYNDLQRSCERAWNKVNALSQYVEKLRDENIEMKEKLKDVQYLYRVMGKEKVNKIIQQGKEAETIEKMKRQAQRRTQWER</sequence>
<dbReference type="GO" id="GO:0006310">
    <property type="term" value="P:DNA recombination"/>
    <property type="evidence" value="ECO:0007669"/>
    <property type="project" value="InterPro"/>
</dbReference>
<proteinExistence type="inferred from homology"/>
<keyword evidence="2" id="KW-0175">Coiled coil</keyword>
<dbReference type="InterPro" id="IPR001668">
    <property type="entry name" value="Mob_Pre"/>
</dbReference>
<protein>
    <submittedName>
        <fullName evidence="3">Plasmid recombination protein</fullName>
    </submittedName>
</protein>
<comment type="similarity">
    <text evidence="1">Belongs to the plasmid mobilization pre family.</text>
</comment>
<organism evidence="3 4">
    <name type="scientific">Mediterraneibacter hominis</name>
    <dbReference type="NCBI Taxonomy" id="2763054"/>
    <lineage>
        <taxon>Bacteria</taxon>
        <taxon>Bacillati</taxon>
        <taxon>Bacillota</taxon>
        <taxon>Clostridia</taxon>
        <taxon>Lachnospirales</taxon>
        <taxon>Lachnospiraceae</taxon>
        <taxon>Mediterraneibacter</taxon>
    </lineage>
</organism>
<accession>A0A923LKL0</accession>